<evidence type="ECO:0000256" key="1">
    <source>
        <dbReference type="ARBA" id="ARBA00001436"/>
    </source>
</evidence>
<evidence type="ECO:0000256" key="6">
    <source>
        <dbReference type="ARBA" id="ARBA00022723"/>
    </source>
</evidence>
<keyword evidence="12" id="KW-0456">Lyase</keyword>
<gene>
    <name evidence="14" type="ORF">L596_018790</name>
</gene>
<dbReference type="Pfam" id="PF00211">
    <property type="entry name" value="Guanylate_cyc"/>
    <property type="match status" value="1"/>
</dbReference>
<accession>A0A4V6A255</accession>
<keyword evidence="11" id="KW-0472">Membrane</keyword>
<keyword evidence="10" id="KW-1133">Transmembrane helix</keyword>
<dbReference type="SUPFAM" id="SSF55073">
    <property type="entry name" value="Nucleotide cyclase"/>
    <property type="match status" value="1"/>
</dbReference>
<dbReference type="GO" id="GO:0004383">
    <property type="term" value="F:guanylate cyclase activity"/>
    <property type="evidence" value="ECO:0007669"/>
    <property type="project" value="UniProtKB-EC"/>
</dbReference>
<dbReference type="InterPro" id="IPR029787">
    <property type="entry name" value="Nucleotide_cyclase"/>
</dbReference>
<comment type="catalytic activity">
    <reaction evidence="1">
        <text>GTP = 3',5'-cyclic GMP + diphosphate</text>
        <dbReference type="Rhea" id="RHEA:13665"/>
        <dbReference type="ChEBI" id="CHEBI:33019"/>
        <dbReference type="ChEBI" id="CHEBI:37565"/>
        <dbReference type="ChEBI" id="CHEBI:57746"/>
        <dbReference type="EC" id="4.6.1.2"/>
    </reaction>
</comment>
<keyword evidence="15" id="KW-1185">Reference proteome</keyword>
<dbReference type="InterPro" id="IPR001054">
    <property type="entry name" value="A/G_cyclase"/>
</dbReference>
<protein>
    <recommendedName>
        <fullName evidence="4">adenylate cyclase</fullName>
        <ecNumber evidence="4">4.6.1.1</ecNumber>
    </recommendedName>
</protein>
<dbReference type="EMBL" id="AZBU02000005">
    <property type="protein sequence ID" value="TKR77895.1"/>
    <property type="molecule type" value="Genomic_DNA"/>
</dbReference>
<evidence type="ECO:0000256" key="10">
    <source>
        <dbReference type="ARBA" id="ARBA00022989"/>
    </source>
</evidence>
<dbReference type="CDD" id="cd07302">
    <property type="entry name" value="CHD"/>
    <property type="match status" value="1"/>
</dbReference>
<evidence type="ECO:0000256" key="11">
    <source>
        <dbReference type="ARBA" id="ARBA00023136"/>
    </source>
</evidence>
<feature type="domain" description="Guanylate cyclase" evidence="13">
    <location>
        <begin position="38"/>
        <end position="121"/>
    </location>
</feature>
<dbReference type="GO" id="GO:0004016">
    <property type="term" value="F:adenylate cyclase activity"/>
    <property type="evidence" value="ECO:0007669"/>
    <property type="project" value="UniProtKB-EC"/>
</dbReference>
<evidence type="ECO:0000256" key="5">
    <source>
        <dbReference type="ARBA" id="ARBA00022692"/>
    </source>
</evidence>
<dbReference type="Gene3D" id="3.30.70.1230">
    <property type="entry name" value="Nucleotide cyclase"/>
    <property type="match status" value="1"/>
</dbReference>
<dbReference type="GO" id="GO:0035556">
    <property type="term" value="P:intracellular signal transduction"/>
    <property type="evidence" value="ECO:0007669"/>
    <property type="project" value="InterPro"/>
</dbReference>
<dbReference type="GO" id="GO:0006171">
    <property type="term" value="P:cAMP biosynthetic process"/>
    <property type="evidence" value="ECO:0007669"/>
    <property type="project" value="TreeGrafter"/>
</dbReference>
<dbReference type="PROSITE" id="PS50125">
    <property type="entry name" value="GUANYLATE_CYCLASE_2"/>
    <property type="match status" value="1"/>
</dbReference>
<dbReference type="GO" id="GO:0005524">
    <property type="term" value="F:ATP binding"/>
    <property type="evidence" value="ECO:0007669"/>
    <property type="project" value="UniProtKB-KW"/>
</dbReference>
<comment type="catalytic activity">
    <reaction evidence="2">
        <text>ATP = 3',5'-cyclic AMP + diphosphate</text>
        <dbReference type="Rhea" id="RHEA:15389"/>
        <dbReference type="ChEBI" id="CHEBI:30616"/>
        <dbReference type="ChEBI" id="CHEBI:33019"/>
        <dbReference type="ChEBI" id="CHEBI:58165"/>
        <dbReference type="EC" id="4.6.1.1"/>
    </reaction>
</comment>
<dbReference type="GO" id="GO:0007189">
    <property type="term" value="P:adenylate cyclase-activating G protein-coupled receptor signaling pathway"/>
    <property type="evidence" value="ECO:0007669"/>
    <property type="project" value="TreeGrafter"/>
</dbReference>
<dbReference type="Proteomes" id="UP000298663">
    <property type="component" value="Unassembled WGS sequence"/>
</dbReference>
<evidence type="ECO:0000259" key="13">
    <source>
        <dbReference type="PROSITE" id="PS50125"/>
    </source>
</evidence>
<proteinExistence type="predicted"/>
<name>A0A4V6A255_STECR</name>
<dbReference type="OrthoDB" id="5867840at2759"/>
<evidence type="ECO:0000256" key="4">
    <source>
        <dbReference type="ARBA" id="ARBA00012201"/>
    </source>
</evidence>
<comment type="caution">
    <text evidence="14">The sequence shown here is derived from an EMBL/GenBank/DDBJ whole genome shotgun (WGS) entry which is preliminary data.</text>
</comment>
<dbReference type="PANTHER" id="PTHR45627:SF26">
    <property type="entry name" value="ADENYLATE CYCLASE TYPE 1"/>
    <property type="match status" value="1"/>
</dbReference>
<evidence type="ECO:0000256" key="12">
    <source>
        <dbReference type="ARBA" id="ARBA00023239"/>
    </source>
</evidence>
<dbReference type="AlphaFoldDB" id="A0A4V6A255"/>
<dbReference type="PANTHER" id="PTHR45627">
    <property type="entry name" value="ADENYLATE CYCLASE TYPE 1"/>
    <property type="match status" value="1"/>
</dbReference>
<dbReference type="GO" id="GO:0046872">
    <property type="term" value="F:metal ion binding"/>
    <property type="evidence" value="ECO:0007669"/>
    <property type="project" value="UniProtKB-KW"/>
</dbReference>
<evidence type="ECO:0000256" key="9">
    <source>
        <dbReference type="ARBA" id="ARBA00022842"/>
    </source>
</evidence>
<keyword evidence="5" id="KW-0812">Transmembrane</keyword>
<reference evidence="14 15" key="1">
    <citation type="journal article" date="2015" name="Genome Biol.">
        <title>Comparative genomics of Steinernema reveals deeply conserved gene regulatory networks.</title>
        <authorList>
            <person name="Dillman A.R."/>
            <person name="Macchietto M."/>
            <person name="Porter C.F."/>
            <person name="Rogers A."/>
            <person name="Williams B."/>
            <person name="Antoshechkin I."/>
            <person name="Lee M.M."/>
            <person name="Goodwin Z."/>
            <person name="Lu X."/>
            <person name="Lewis E.E."/>
            <person name="Goodrich-Blair H."/>
            <person name="Stock S.P."/>
            <person name="Adams B.J."/>
            <person name="Sternberg P.W."/>
            <person name="Mortazavi A."/>
        </authorList>
    </citation>
    <scope>NUCLEOTIDE SEQUENCE [LARGE SCALE GENOMIC DNA]</scope>
    <source>
        <strain evidence="14 15">ALL</strain>
    </source>
</reference>
<dbReference type="EC" id="4.6.1.1" evidence="4"/>
<keyword evidence="6" id="KW-0479">Metal-binding</keyword>
<keyword evidence="8" id="KW-0067">ATP-binding</keyword>
<evidence type="ECO:0000313" key="14">
    <source>
        <dbReference type="EMBL" id="TKR77895.1"/>
    </source>
</evidence>
<dbReference type="GO" id="GO:0005886">
    <property type="term" value="C:plasma membrane"/>
    <property type="evidence" value="ECO:0007669"/>
    <property type="project" value="TreeGrafter"/>
</dbReference>
<keyword evidence="9" id="KW-0460">Magnesium</keyword>
<evidence type="ECO:0000256" key="3">
    <source>
        <dbReference type="ARBA" id="ARBA00004141"/>
    </source>
</evidence>
<sequence>MALDSSTNSTLVSTKSLRYALPLSVHPCKLLFQRNDCIRVQSDGILAITGIPNIRSDHARLASQFACDLRALLRSFCDSTTAELNIQVGIASGPVSAGIVGVTKWHYDIIGDAVDEAVALQENSFPG</sequence>
<evidence type="ECO:0000313" key="15">
    <source>
        <dbReference type="Proteomes" id="UP000298663"/>
    </source>
</evidence>
<comment type="subcellular location">
    <subcellularLocation>
        <location evidence="3">Membrane</location>
        <topology evidence="3">Multi-pass membrane protein</topology>
    </subcellularLocation>
</comment>
<evidence type="ECO:0000256" key="2">
    <source>
        <dbReference type="ARBA" id="ARBA00001593"/>
    </source>
</evidence>
<keyword evidence="7" id="KW-0547">Nucleotide-binding</keyword>
<evidence type="ECO:0000256" key="8">
    <source>
        <dbReference type="ARBA" id="ARBA00022840"/>
    </source>
</evidence>
<organism evidence="14 15">
    <name type="scientific">Steinernema carpocapsae</name>
    <name type="common">Entomopathogenic nematode</name>
    <dbReference type="NCBI Taxonomy" id="34508"/>
    <lineage>
        <taxon>Eukaryota</taxon>
        <taxon>Metazoa</taxon>
        <taxon>Ecdysozoa</taxon>
        <taxon>Nematoda</taxon>
        <taxon>Chromadorea</taxon>
        <taxon>Rhabditida</taxon>
        <taxon>Tylenchina</taxon>
        <taxon>Panagrolaimomorpha</taxon>
        <taxon>Strongyloidoidea</taxon>
        <taxon>Steinernematidae</taxon>
        <taxon>Steinernema</taxon>
    </lineage>
</organism>
<reference evidence="14 15" key="2">
    <citation type="journal article" date="2019" name="G3 (Bethesda)">
        <title>Hybrid Assembly of the Genome of the Entomopathogenic Nematode Steinernema carpocapsae Identifies the X-Chromosome.</title>
        <authorList>
            <person name="Serra L."/>
            <person name="Macchietto M."/>
            <person name="Macias-Munoz A."/>
            <person name="McGill C.J."/>
            <person name="Rodriguez I.M."/>
            <person name="Rodriguez B."/>
            <person name="Murad R."/>
            <person name="Mortazavi A."/>
        </authorList>
    </citation>
    <scope>NUCLEOTIDE SEQUENCE [LARGE SCALE GENOMIC DNA]</scope>
    <source>
        <strain evidence="14 15">ALL</strain>
    </source>
</reference>
<evidence type="ECO:0000256" key="7">
    <source>
        <dbReference type="ARBA" id="ARBA00022741"/>
    </source>
</evidence>
<dbReference type="STRING" id="34508.A0A4V6A255"/>